<comment type="function">
    <text evidence="7 8">One of the proteins that surrounds the polypeptide exit tunnel on the outside of the subunit.</text>
</comment>
<dbReference type="InterPro" id="IPR008991">
    <property type="entry name" value="Translation_prot_SH3-like_sf"/>
</dbReference>
<dbReference type="EMBL" id="PEWV01000008">
    <property type="protein sequence ID" value="PIU42390.1"/>
    <property type="molecule type" value="Genomic_DNA"/>
</dbReference>
<dbReference type="GO" id="GO:0003735">
    <property type="term" value="F:structural constituent of ribosome"/>
    <property type="evidence" value="ECO:0007669"/>
    <property type="project" value="InterPro"/>
</dbReference>
<dbReference type="InterPro" id="IPR005824">
    <property type="entry name" value="KOW"/>
</dbReference>
<evidence type="ECO:0000256" key="7">
    <source>
        <dbReference type="ARBA" id="ARBA00058688"/>
    </source>
</evidence>
<dbReference type="GO" id="GO:0019843">
    <property type="term" value="F:rRNA binding"/>
    <property type="evidence" value="ECO:0007669"/>
    <property type="project" value="UniProtKB-UniRule"/>
</dbReference>
<evidence type="ECO:0000256" key="1">
    <source>
        <dbReference type="ARBA" id="ARBA00010618"/>
    </source>
</evidence>
<comment type="caution">
    <text evidence="11">The sequence shown here is derived from an EMBL/GenBank/DDBJ whole genome shotgun (WGS) entry which is preliminary data.</text>
</comment>
<dbReference type="Gene3D" id="2.30.30.30">
    <property type="match status" value="1"/>
</dbReference>
<dbReference type="PANTHER" id="PTHR12903">
    <property type="entry name" value="MITOCHONDRIAL RIBOSOMAL PROTEIN L24"/>
    <property type="match status" value="1"/>
</dbReference>
<keyword evidence="5 8" id="KW-0687">Ribonucleoprotein</keyword>
<dbReference type="CDD" id="cd06089">
    <property type="entry name" value="KOW_RPL26"/>
    <property type="match status" value="1"/>
</dbReference>
<sequence>MKNIRKNDIVMVMAGKDKGKTGKVLSVFPKKGKALVEGVNFIKKHARRTQQDQQGGIIQKEALINLSNILLYCKTCSKPTRVGVTELTDGTKTRYCKKCNEIIS</sequence>
<keyword evidence="2 8" id="KW-0699">rRNA-binding</keyword>
<evidence type="ECO:0000313" key="12">
    <source>
        <dbReference type="Proteomes" id="UP000230052"/>
    </source>
</evidence>
<evidence type="ECO:0000256" key="2">
    <source>
        <dbReference type="ARBA" id="ARBA00022730"/>
    </source>
</evidence>
<protein>
    <recommendedName>
        <fullName evidence="6 8">Large ribosomal subunit protein uL24</fullName>
    </recommendedName>
</protein>
<dbReference type="Proteomes" id="UP000230052">
    <property type="component" value="Unassembled WGS sequence"/>
</dbReference>
<dbReference type="InterPro" id="IPR005825">
    <property type="entry name" value="Ribosomal_uL24_CS"/>
</dbReference>
<evidence type="ECO:0000256" key="8">
    <source>
        <dbReference type="HAMAP-Rule" id="MF_01326"/>
    </source>
</evidence>
<accession>A0A2J0L140</accession>
<dbReference type="HAMAP" id="MF_01326_B">
    <property type="entry name" value="Ribosomal_uL24_B"/>
    <property type="match status" value="1"/>
</dbReference>
<dbReference type="NCBIfam" id="TIGR01079">
    <property type="entry name" value="rplX_bact"/>
    <property type="match status" value="1"/>
</dbReference>
<comment type="function">
    <text evidence="8">One of two assembly initiator proteins, it binds directly to the 5'-end of the 23S rRNA, where it nucleates assembly of the 50S subunit.</text>
</comment>
<evidence type="ECO:0000256" key="6">
    <source>
        <dbReference type="ARBA" id="ARBA00035206"/>
    </source>
</evidence>
<name>A0A2J0L140_9BACT</name>
<evidence type="ECO:0000256" key="3">
    <source>
        <dbReference type="ARBA" id="ARBA00022884"/>
    </source>
</evidence>
<organism evidence="11 12">
    <name type="scientific">Candidatus Aquitaenariimonas noxiae</name>
    <dbReference type="NCBI Taxonomy" id="1974741"/>
    <lineage>
        <taxon>Bacteria</taxon>
        <taxon>Pseudomonadati</taxon>
        <taxon>Candidatus Omnitrophota</taxon>
        <taxon>Candidatus Aquitaenariimonas</taxon>
    </lineage>
</organism>
<keyword evidence="4 8" id="KW-0689">Ribosomal protein</keyword>
<proteinExistence type="inferred from homology"/>
<dbReference type="InterPro" id="IPR003256">
    <property type="entry name" value="Ribosomal_uL24"/>
</dbReference>
<dbReference type="SMART" id="SM00739">
    <property type="entry name" value="KOW"/>
    <property type="match status" value="1"/>
</dbReference>
<dbReference type="InterPro" id="IPR014722">
    <property type="entry name" value="Rib_uL2_dom2"/>
</dbReference>
<evidence type="ECO:0000256" key="5">
    <source>
        <dbReference type="ARBA" id="ARBA00023274"/>
    </source>
</evidence>
<dbReference type="PROSITE" id="PS01108">
    <property type="entry name" value="RIBOSOMAL_L24"/>
    <property type="match status" value="1"/>
</dbReference>
<evidence type="ECO:0000313" key="11">
    <source>
        <dbReference type="EMBL" id="PIU42390.1"/>
    </source>
</evidence>
<dbReference type="InterPro" id="IPR057264">
    <property type="entry name" value="Ribosomal_uL24_C"/>
</dbReference>
<feature type="domain" description="KOW" evidence="10">
    <location>
        <begin position="3"/>
        <end position="30"/>
    </location>
</feature>
<dbReference type="GO" id="GO:0005840">
    <property type="term" value="C:ribosome"/>
    <property type="evidence" value="ECO:0007669"/>
    <property type="project" value="UniProtKB-KW"/>
</dbReference>
<gene>
    <name evidence="8" type="primary">rplX</name>
    <name evidence="11" type="ORF">COS99_00590</name>
</gene>
<evidence type="ECO:0000259" key="10">
    <source>
        <dbReference type="SMART" id="SM00739"/>
    </source>
</evidence>
<evidence type="ECO:0000256" key="9">
    <source>
        <dbReference type="RuleBase" id="RU003477"/>
    </source>
</evidence>
<comment type="subunit">
    <text evidence="8">Part of the 50S ribosomal subunit.</text>
</comment>
<comment type="similarity">
    <text evidence="1 8 9">Belongs to the universal ribosomal protein uL24 family.</text>
</comment>
<dbReference type="Pfam" id="PF17136">
    <property type="entry name" value="ribosomal_L24"/>
    <property type="match status" value="1"/>
</dbReference>
<dbReference type="Pfam" id="PF00467">
    <property type="entry name" value="KOW"/>
    <property type="match status" value="1"/>
</dbReference>
<dbReference type="FunFam" id="2.30.30.30:FF:000004">
    <property type="entry name" value="50S ribosomal protein L24"/>
    <property type="match status" value="1"/>
</dbReference>
<reference evidence="11 12" key="1">
    <citation type="submission" date="2017-09" db="EMBL/GenBank/DDBJ databases">
        <title>Depth-based differentiation of microbial function through sediment-hosted aquifers and enrichment of novel symbionts in the deep terrestrial subsurface.</title>
        <authorList>
            <person name="Probst A.J."/>
            <person name="Ladd B."/>
            <person name="Jarett J.K."/>
            <person name="Geller-Mcgrath D.E."/>
            <person name="Sieber C.M."/>
            <person name="Emerson J.B."/>
            <person name="Anantharaman K."/>
            <person name="Thomas B.C."/>
            <person name="Malmstrom R."/>
            <person name="Stieglmeier M."/>
            <person name="Klingl A."/>
            <person name="Woyke T."/>
            <person name="Ryan C.M."/>
            <person name="Banfield J.F."/>
        </authorList>
    </citation>
    <scope>NUCLEOTIDE SEQUENCE [LARGE SCALE GENOMIC DNA]</scope>
    <source>
        <strain evidence="11">CG07_land_8_20_14_0_80_42_15</strain>
    </source>
</reference>
<evidence type="ECO:0000256" key="4">
    <source>
        <dbReference type="ARBA" id="ARBA00022980"/>
    </source>
</evidence>
<dbReference type="AlphaFoldDB" id="A0A2J0L140"/>
<dbReference type="InterPro" id="IPR041988">
    <property type="entry name" value="Ribosomal_uL24_KOW"/>
</dbReference>
<keyword evidence="3 8" id="KW-0694">RNA-binding</keyword>
<dbReference type="GO" id="GO:1990904">
    <property type="term" value="C:ribonucleoprotein complex"/>
    <property type="evidence" value="ECO:0007669"/>
    <property type="project" value="UniProtKB-KW"/>
</dbReference>
<dbReference type="SUPFAM" id="SSF50104">
    <property type="entry name" value="Translation proteins SH3-like domain"/>
    <property type="match status" value="1"/>
</dbReference>
<dbReference type="GO" id="GO:0006412">
    <property type="term" value="P:translation"/>
    <property type="evidence" value="ECO:0007669"/>
    <property type="project" value="UniProtKB-UniRule"/>
</dbReference>